<feature type="compositionally biased region" description="Basic and acidic residues" evidence="1">
    <location>
        <begin position="23"/>
        <end position="34"/>
    </location>
</feature>
<keyword evidence="3" id="KW-1185">Reference proteome</keyword>
<feature type="region of interest" description="Disordered" evidence="1">
    <location>
        <begin position="243"/>
        <end position="277"/>
    </location>
</feature>
<evidence type="ECO:0000313" key="2">
    <source>
        <dbReference type="EMBL" id="KAG0148134.1"/>
    </source>
</evidence>
<proteinExistence type="predicted"/>
<feature type="compositionally biased region" description="Low complexity" evidence="1">
    <location>
        <begin position="56"/>
        <end position="72"/>
    </location>
</feature>
<feature type="region of interest" description="Disordered" evidence="1">
    <location>
        <begin position="200"/>
        <end position="229"/>
    </location>
</feature>
<name>A0A9P6TDU4_9BASI</name>
<feature type="region of interest" description="Disordered" evidence="1">
    <location>
        <begin position="56"/>
        <end position="76"/>
    </location>
</feature>
<evidence type="ECO:0000313" key="3">
    <source>
        <dbReference type="Proteomes" id="UP000886653"/>
    </source>
</evidence>
<organism evidence="2 3">
    <name type="scientific">Cronartium quercuum f. sp. fusiforme G11</name>
    <dbReference type="NCBI Taxonomy" id="708437"/>
    <lineage>
        <taxon>Eukaryota</taxon>
        <taxon>Fungi</taxon>
        <taxon>Dikarya</taxon>
        <taxon>Basidiomycota</taxon>
        <taxon>Pucciniomycotina</taxon>
        <taxon>Pucciniomycetes</taxon>
        <taxon>Pucciniales</taxon>
        <taxon>Coleosporiaceae</taxon>
        <taxon>Cronartium</taxon>
    </lineage>
</organism>
<evidence type="ECO:0000256" key="1">
    <source>
        <dbReference type="SAM" id="MobiDB-lite"/>
    </source>
</evidence>
<dbReference type="EMBL" id="MU167240">
    <property type="protein sequence ID" value="KAG0148134.1"/>
    <property type="molecule type" value="Genomic_DNA"/>
</dbReference>
<dbReference type="Proteomes" id="UP000886653">
    <property type="component" value="Unassembled WGS sequence"/>
</dbReference>
<protein>
    <submittedName>
        <fullName evidence="2">Uncharacterized protein</fullName>
    </submittedName>
</protein>
<sequence>MTVHKHSLPQQSDSESQSSTGNDHSDLAEALRASNRELELEEALATRERDELTRALSLSTITSSEPEPSPILAPLNGFVPSSCSPSPVPPGAAYPPEKDYNAEDAMLALAIQLSIQERNHWYMRGSEAEVINAQRYHEKTTGRQTEAEEMITQLAPAPLPSATRRRRRVPPRTCINTSKFPSPLSPRSAQTPTQLSFDALTPTANSLPTQDTYVTPTRTRPISIPDSPLLGYNPVSIADANGSPPYQVYSSNSHPPSPVTSMSSGTISSNGDDEDEQWLKTPYHPLKSVSSTLSAPELTATMCSLPSENACSYFPPIGSNTFRANGGLVDPQLLTPRPQGYEGPLSTSASFVTALETSLEEERYPDSSLGDTYGSELSTEKLGLTGPSLPFSEIQHAHDSLTPTGRSLSFTRKDHPQPKAFSGTSRCLSQKENSQSLIPIHTQQLAPSGSETEPTKLVSYDTSMTTARSEETQTSRPISVEPSPLGVVEDPDLLIGVVEKLPLEAEASDGPQTEPAGYLAKFGFVGPEGELSEEQMTETVRLSGRQEFGIESPSWADLLHWLMW</sequence>
<accession>A0A9P6TDU4</accession>
<reference evidence="2" key="1">
    <citation type="submission" date="2013-11" db="EMBL/GenBank/DDBJ databases">
        <title>Genome sequence of the fusiform rust pathogen reveals effectors for host alternation and coevolution with pine.</title>
        <authorList>
            <consortium name="DOE Joint Genome Institute"/>
            <person name="Smith K."/>
            <person name="Pendleton A."/>
            <person name="Kubisiak T."/>
            <person name="Anderson C."/>
            <person name="Salamov A."/>
            <person name="Aerts A."/>
            <person name="Riley R."/>
            <person name="Clum A."/>
            <person name="Lindquist E."/>
            <person name="Ence D."/>
            <person name="Campbell M."/>
            <person name="Kronenberg Z."/>
            <person name="Feau N."/>
            <person name="Dhillon B."/>
            <person name="Hamelin R."/>
            <person name="Burleigh J."/>
            <person name="Smith J."/>
            <person name="Yandell M."/>
            <person name="Nelson C."/>
            <person name="Grigoriev I."/>
            <person name="Davis J."/>
        </authorList>
    </citation>
    <scope>NUCLEOTIDE SEQUENCE</scope>
    <source>
        <strain evidence="2">G11</strain>
    </source>
</reference>
<comment type="caution">
    <text evidence="2">The sequence shown here is derived from an EMBL/GenBank/DDBJ whole genome shotgun (WGS) entry which is preliminary data.</text>
</comment>
<feature type="compositionally biased region" description="Polar residues" evidence="1">
    <location>
        <begin position="248"/>
        <end position="270"/>
    </location>
</feature>
<feature type="region of interest" description="Disordered" evidence="1">
    <location>
        <begin position="1"/>
        <end position="34"/>
    </location>
</feature>
<feature type="compositionally biased region" description="Polar residues" evidence="1">
    <location>
        <begin position="200"/>
        <end position="220"/>
    </location>
</feature>
<dbReference type="AlphaFoldDB" id="A0A9P6TDU4"/>
<feature type="compositionally biased region" description="Polar residues" evidence="1">
    <location>
        <begin position="8"/>
        <end position="22"/>
    </location>
</feature>
<feature type="region of interest" description="Disordered" evidence="1">
    <location>
        <begin position="466"/>
        <end position="485"/>
    </location>
</feature>
<gene>
    <name evidence="2" type="ORF">CROQUDRAFT_721887</name>
</gene>